<evidence type="ECO:0000256" key="4">
    <source>
        <dbReference type="ARBA" id="ARBA00022723"/>
    </source>
</evidence>
<dbReference type="InterPro" id="IPR023754">
    <property type="entry name" value="HemeA_Synthase_type2"/>
</dbReference>
<dbReference type="Proteomes" id="UP000050640">
    <property type="component" value="Unplaced"/>
</dbReference>
<keyword evidence="3 12" id="KW-0812">Transmembrane</keyword>
<dbReference type="InterPro" id="IPR003780">
    <property type="entry name" value="COX15/CtaA_fam"/>
</dbReference>
<name>A0A0R3RIY2_9BILA</name>
<accession>A0A0R3RIY2</accession>
<evidence type="ECO:0000256" key="6">
    <source>
        <dbReference type="ARBA" id="ARBA00023002"/>
    </source>
</evidence>
<feature type="transmembrane region" description="Helical" evidence="12">
    <location>
        <begin position="70"/>
        <end position="88"/>
    </location>
</feature>
<feature type="transmembrane region" description="Helical" evidence="12">
    <location>
        <begin position="181"/>
        <end position="199"/>
    </location>
</feature>
<evidence type="ECO:0000256" key="11">
    <source>
        <dbReference type="ARBA" id="ARBA00048044"/>
    </source>
</evidence>
<dbReference type="GO" id="GO:0120547">
    <property type="term" value="F:heme A synthase activity"/>
    <property type="evidence" value="ECO:0007669"/>
    <property type="project" value="UniProtKB-EC"/>
</dbReference>
<evidence type="ECO:0000313" key="14">
    <source>
        <dbReference type="WBParaSite" id="EEL_0000144001-mRNA-1"/>
    </source>
</evidence>
<keyword evidence="6" id="KW-0560">Oxidoreductase</keyword>
<reference evidence="14" key="1">
    <citation type="submission" date="2017-02" db="UniProtKB">
        <authorList>
            <consortium name="WormBaseParasite"/>
        </authorList>
    </citation>
    <scope>IDENTIFICATION</scope>
</reference>
<protein>
    <submittedName>
        <fullName evidence="14">Cytochrome c oxidase assembly protein COX15 homolog</fullName>
    </submittedName>
</protein>
<evidence type="ECO:0000256" key="8">
    <source>
        <dbReference type="ARBA" id="ARBA00023133"/>
    </source>
</evidence>
<feature type="transmembrane region" description="Helical" evidence="12">
    <location>
        <begin position="383"/>
        <end position="400"/>
    </location>
</feature>
<keyword evidence="4" id="KW-0479">Metal-binding</keyword>
<evidence type="ECO:0000256" key="12">
    <source>
        <dbReference type="SAM" id="Phobius"/>
    </source>
</evidence>
<dbReference type="WBParaSite" id="EEL_0000144001-mRNA-1">
    <property type="protein sequence ID" value="EEL_0000144001-mRNA-1"/>
    <property type="gene ID" value="EEL_0000144001"/>
</dbReference>
<keyword evidence="8" id="KW-0350">Heme biosynthesis</keyword>
<dbReference type="GO" id="GO:0016653">
    <property type="term" value="F:oxidoreductase activity, acting on NAD(P)H, heme protein as acceptor"/>
    <property type="evidence" value="ECO:0007669"/>
    <property type="project" value="TreeGrafter"/>
</dbReference>
<feature type="transmembrane region" description="Helical" evidence="12">
    <location>
        <begin position="268"/>
        <end position="288"/>
    </location>
</feature>
<comment type="cofactor">
    <cofactor evidence="1">
        <name>heme b</name>
        <dbReference type="ChEBI" id="CHEBI:60344"/>
    </cofactor>
</comment>
<organism evidence="13 14">
    <name type="scientific">Elaeophora elaphi</name>
    <dbReference type="NCBI Taxonomy" id="1147741"/>
    <lineage>
        <taxon>Eukaryota</taxon>
        <taxon>Metazoa</taxon>
        <taxon>Ecdysozoa</taxon>
        <taxon>Nematoda</taxon>
        <taxon>Chromadorea</taxon>
        <taxon>Rhabditida</taxon>
        <taxon>Spirurina</taxon>
        <taxon>Spiruromorpha</taxon>
        <taxon>Filarioidea</taxon>
        <taxon>Onchocercidae</taxon>
        <taxon>Elaeophora</taxon>
    </lineage>
</organism>
<keyword evidence="5 12" id="KW-1133">Transmembrane helix</keyword>
<comment type="subcellular location">
    <subcellularLocation>
        <location evidence="2">Membrane</location>
        <topology evidence="2">Multi-pass membrane protein</topology>
    </subcellularLocation>
</comment>
<evidence type="ECO:0000256" key="7">
    <source>
        <dbReference type="ARBA" id="ARBA00023004"/>
    </source>
</evidence>
<keyword evidence="7" id="KW-0408">Iron</keyword>
<dbReference type="PANTHER" id="PTHR23289:SF2">
    <property type="entry name" value="CYTOCHROME C OXIDASE ASSEMBLY PROTEIN COX15 HOMOLOG"/>
    <property type="match status" value="1"/>
</dbReference>
<feature type="transmembrane region" description="Helical" evidence="12">
    <location>
        <begin position="353"/>
        <end position="377"/>
    </location>
</feature>
<keyword evidence="13" id="KW-1185">Reference proteome</keyword>
<evidence type="ECO:0000256" key="2">
    <source>
        <dbReference type="ARBA" id="ARBA00004141"/>
    </source>
</evidence>
<feature type="transmembrane region" description="Helical" evidence="12">
    <location>
        <begin position="151"/>
        <end position="169"/>
    </location>
</feature>
<comment type="pathway">
    <text evidence="10">Porphyrin-containing compound metabolism; heme A biosynthesis; heme A from heme O: step 1/1.</text>
</comment>
<evidence type="ECO:0000256" key="3">
    <source>
        <dbReference type="ARBA" id="ARBA00022692"/>
    </source>
</evidence>
<sequence>MSLLARLLTGRTSINIIGKSSILTAPAFGNDMKEAFTSLRISRITDAMKRHMVLGVPLSNHLTPAQRRTIGAWLLGCAGMVYGAVALGESGLSMVNWDLFRTMKPPWNKDEWEAEFERYKQFPEYKFKSSNEEMTLAEFKFIWTMEYIHRMWGRTLGIVFLVPCAFFWTKGRFSSAMKKRMFIAGSLICFQGLIGWWMVKSGLDPKNNSNKEIPRVSEYRLATHLTLAFVLYTVFLWTGLSHIFTPYDHANVNKIGQLRGMTHLSKTMIILTAMMGAFVAGLDAGLVYNSWPKYAGSWLPEHLWLKDPKWRNIFENPVTAQFMHRNMAYLTLLSVTLTWLVGRRMFLGRRAKIALHSLMGTIYVQALLGIAALVHYVPVYLSALHQNVSMAAITFVFWLSNEIRRVPK</sequence>
<dbReference type="STRING" id="1147741.A0A0R3RIY2"/>
<dbReference type="GO" id="GO:0005743">
    <property type="term" value="C:mitochondrial inner membrane"/>
    <property type="evidence" value="ECO:0007669"/>
    <property type="project" value="TreeGrafter"/>
</dbReference>
<evidence type="ECO:0000313" key="13">
    <source>
        <dbReference type="Proteomes" id="UP000050640"/>
    </source>
</evidence>
<evidence type="ECO:0000256" key="9">
    <source>
        <dbReference type="ARBA" id="ARBA00023136"/>
    </source>
</evidence>
<keyword evidence="9 12" id="KW-0472">Membrane</keyword>
<dbReference type="AlphaFoldDB" id="A0A0R3RIY2"/>
<dbReference type="GO" id="GO:0006784">
    <property type="term" value="P:heme A biosynthetic process"/>
    <property type="evidence" value="ECO:0007669"/>
    <property type="project" value="InterPro"/>
</dbReference>
<feature type="transmembrane region" description="Helical" evidence="12">
    <location>
        <begin position="219"/>
        <end position="247"/>
    </location>
</feature>
<evidence type="ECO:0000256" key="5">
    <source>
        <dbReference type="ARBA" id="ARBA00022989"/>
    </source>
</evidence>
<dbReference type="GO" id="GO:0046872">
    <property type="term" value="F:metal ion binding"/>
    <property type="evidence" value="ECO:0007669"/>
    <property type="project" value="UniProtKB-KW"/>
</dbReference>
<dbReference type="PANTHER" id="PTHR23289">
    <property type="entry name" value="CYTOCHROME C OXIDASE ASSEMBLY PROTEIN COX15"/>
    <property type="match status" value="1"/>
</dbReference>
<dbReference type="Pfam" id="PF02628">
    <property type="entry name" value="COX15-CtaA"/>
    <property type="match status" value="1"/>
</dbReference>
<evidence type="ECO:0000256" key="10">
    <source>
        <dbReference type="ARBA" id="ARBA00044501"/>
    </source>
</evidence>
<feature type="transmembrane region" description="Helical" evidence="12">
    <location>
        <begin position="322"/>
        <end position="341"/>
    </location>
</feature>
<comment type="catalytic activity">
    <reaction evidence="11">
        <text>Fe(II)-heme o + 2 A + H2O = Fe(II)-heme a + 2 AH2</text>
        <dbReference type="Rhea" id="RHEA:63388"/>
        <dbReference type="ChEBI" id="CHEBI:13193"/>
        <dbReference type="ChEBI" id="CHEBI:15377"/>
        <dbReference type="ChEBI" id="CHEBI:17499"/>
        <dbReference type="ChEBI" id="CHEBI:60530"/>
        <dbReference type="ChEBI" id="CHEBI:61715"/>
        <dbReference type="EC" id="1.17.99.9"/>
    </reaction>
    <physiologicalReaction direction="left-to-right" evidence="11">
        <dbReference type="Rhea" id="RHEA:63389"/>
    </physiologicalReaction>
</comment>
<evidence type="ECO:0000256" key="1">
    <source>
        <dbReference type="ARBA" id="ARBA00001970"/>
    </source>
</evidence>
<proteinExistence type="predicted"/>